<dbReference type="Proteomes" id="UP000663832">
    <property type="component" value="Unassembled WGS sequence"/>
</dbReference>
<dbReference type="OrthoDB" id="442317at2759"/>
<dbReference type="EMBL" id="CAJNOI010002999">
    <property type="protein sequence ID" value="CAF1501198.1"/>
    <property type="molecule type" value="Genomic_DNA"/>
</dbReference>
<evidence type="ECO:0000313" key="3">
    <source>
        <dbReference type="Proteomes" id="UP000663832"/>
    </source>
</evidence>
<evidence type="ECO:0000313" key="2">
    <source>
        <dbReference type="EMBL" id="CAF1644532.1"/>
    </source>
</evidence>
<accession>A0A816EDC4</accession>
<evidence type="ECO:0000313" key="1">
    <source>
        <dbReference type="EMBL" id="CAF1501198.1"/>
    </source>
</evidence>
<proteinExistence type="predicted"/>
<dbReference type="AlphaFoldDB" id="A0A816EDC4"/>
<reference evidence="2" key="1">
    <citation type="submission" date="2021-02" db="EMBL/GenBank/DDBJ databases">
        <authorList>
            <person name="Nowell W R."/>
        </authorList>
    </citation>
    <scope>NUCLEOTIDE SEQUENCE</scope>
</reference>
<comment type="caution">
    <text evidence="2">The sequence shown here is derived from an EMBL/GenBank/DDBJ whole genome shotgun (WGS) entry which is preliminary data.</text>
</comment>
<sequence>MFVLFNYKQVLNKPFVIIGTQIHLPRGFDEEDLSEEFGVTYSTSTKIIYGHLTNLKLYLLNMKDMASFGGAFRFIATYLRET</sequence>
<name>A0A816EDC4_9BILA</name>
<keyword evidence="3" id="KW-1185">Reference proteome</keyword>
<organism evidence="2 3">
    <name type="scientific">Adineta steineri</name>
    <dbReference type="NCBI Taxonomy" id="433720"/>
    <lineage>
        <taxon>Eukaryota</taxon>
        <taxon>Metazoa</taxon>
        <taxon>Spiralia</taxon>
        <taxon>Gnathifera</taxon>
        <taxon>Rotifera</taxon>
        <taxon>Eurotatoria</taxon>
        <taxon>Bdelloidea</taxon>
        <taxon>Adinetida</taxon>
        <taxon>Adinetidae</taxon>
        <taxon>Adineta</taxon>
    </lineage>
</organism>
<dbReference type="Proteomes" id="UP000663877">
    <property type="component" value="Unassembled WGS sequence"/>
</dbReference>
<gene>
    <name evidence="1" type="ORF">BJG266_LOCUS43180</name>
    <name evidence="2" type="ORF">QVE165_LOCUS60097</name>
</gene>
<dbReference type="EMBL" id="CAJNOM010003343">
    <property type="protein sequence ID" value="CAF1644532.1"/>
    <property type="molecule type" value="Genomic_DNA"/>
</dbReference>
<protein>
    <submittedName>
        <fullName evidence="2">Uncharacterized protein</fullName>
    </submittedName>
</protein>